<organism evidence="5">
    <name type="scientific">Siphoviridae sp. ct16C7</name>
    <dbReference type="NCBI Taxonomy" id="2825304"/>
    <lineage>
        <taxon>Viruses</taxon>
        <taxon>Duplodnaviria</taxon>
        <taxon>Heunggongvirae</taxon>
        <taxon>Uroviricota</taxon>
        <taxon>Caudoviricetes</taxon>
    </lineage>
</organism>
<evidence type="ECO:0000256" key="2">
    <source>
        <dbReference type="ARBA" id="ARBA00023125"/>
    </source>
</evidence>
<dbReference type="CDD" id="cd06529">
    <property type="entry name" value="S24_LexA-like"/>
    <property type="match status" value="1"/>
</dbReference>
<dbReference type="PANTHER" id="PTHR40661">
    <property type="match status" value="1"/>
</dbReference>
<evidence type="ECO:0000259" key="4">
    <source>
        <dbReference type="PROSITE" id="PS50943"/>
    </source>
</evidence>
<reference evidence="5" key="1">
    <citation type="journal article" date="2021" name="Proc. Natl. Acad. Sci. U.S.A.">
        <title>A Catalog of Tens of Thousands of Viruses from Human Metagenomes Reveals Hidden Associations with Chronic Diseases.</title>
        <authorList>
            <person name="Tisza M.J."/>
            <person name="Buck C.B."/>
        </authorList>
    </citation>
    <scope>NUCLEOTIDE SEQUENCE</scope>
    <source>
        <strain evidence="5">Ct16C7</strain>
    </source>
</reference>
<keyword evidence="1" id="KW-0805">Transcription regulation</keyword>
<evidence type="ECO:0000256" key="1">
    <source>
        <dbReference type="ARBA" id="ARBA00023015"/>
    </source>
</evidence>
<evidence type="ECO:0000256" key="3">
    <source>
        <dbReference type="ARBA" id="ARBA00023163"/>
    </source>
</evidence>
<dbReference type="Gene3D" id="2.10.109.10">
    <property type="entry name" value="Umud Fragment, subunit A"/>
    <property type="match status" value="1"/>
</dbReference>
<dbReference type="SUPFAM" id="SSF51306">
    <property type="entry name" value="LexA/Signal peptidase"/>
    <property type="match status" value="1"/>
</dbReference>
<dbReference type="InterPro" id="IPR001387">
    <property type="entry name" value="Cro/C1-type_HTH"/>
</dbReference>
<keyword evidence="3" id="KW-0804">Transcription</keyword>
<dbReference type="InterPro" id="IPR015927">
    <property type="entry name" value="Peptidase_S24_S26A/B/C"/>
</dbReference>
<dbReference type="PROSITE" id="PS50943">
    <property type="entry name" value="HTH_CROC1"/>
    <property type="match status" value="1"/>
</dbReference>
<accession>A0A8S5NZE4</accession>
<sequence length="233" mass="25908">MSTLEERLNEAFAQAKESNPKISKSGLARACDVRPSSVTDWFNGRTREMTSINSQKAALYLGVSSAWLSTGKGSMKSSSVTVFDEGDALDNDEYVEIPEYSVTCSAGPGREVIFEEVCDSNPARYRRSWFQSRGINPDHCKRFKVHGDSMEPLLWDGDTILVDCGVKDVLDGKIYAFMIRGSMRVKILHPLLRGGYLVQSLNPDIPDETLDDGDLDAFFLIGRVRDRSGSSMF</sequence>
<dbReference type="InterPro" id="IPR039418">
    <property type="entry name" value="LexA-like"/>
</dbReference>
<dbReference type="GO" id="GO:0003677">
    <property type="term" value="F:DNA binding"/>
    <property type="evidence" value="ECO:0007669"/>
    <property type="project" value="UniProtKB-KW"/>
</dbReference>
<dbReference type="InterPro" id="IPR036286">
    <property type="entry name" value="LexA/Signal_pep-like_sf"/>
</dbReference>
<proteinExistence type="predicted"/>
<name>A0A8S5NZE4_9CAUD</name>
<dbReference type="CDD" id="cd00093">
    <property type="entry name" value="HTH_XRE"/>
    <property type="match status" value="1"/>
</dbReference>
<dbReference type="InterPro" id="IPR010982">
    <property type="entry name" value="Lambda_DNA-bd_dom_sf"/>
</dbReference>
<dbReference type="Gene3D" id="1.10.260.40">
    <property type="entry name" value="lambda repressor-like DNA-binding domains"/>
    <property type="match status" value="1"/>
</dbReference>
<dbReference type="SMART" id="SM00530">
    <property type="entry name" value="HTH_XRE"/>
    <property type="match status" value="1"/>
</dbReference>
<dbReference type="Pfam" id="PF00717">
    <property type="entry name" value="Peptidase_S24"/>
    <property type="match status" value="1"/>
</dbReference>
<dbReference type="PANTHER" id="PTHR40661:SF2">
    <property type="entry name" value="HTH-TYPE TRANSCRIPTIONAL REGULATOR PRTR"/>
    <property type="match status" value="1"/>
</dbReference>
<protein>
    <submittedName>
        <fullName evidence="5">Repressor protein CI</fullName>
    </submittedName>
</protein>
<keyword evidence="2" id="KW-0238">DNA-binding</keyword>
<evidence type="ECO:0000313" key="5">
    <source>
        <dbReference type="EMBL" id="DAD99767.1"/>
    </source>
</evidence>
<dbReference type="EMBL" id="BK015293">
    <property type="protein sequence ID" value="DAD99767.1"/>
    <property type="molecule type" value="Genomic_DNA"/>
</dbReference>
<feature type="domain" description="HTH cro/C1-type" evidence="4">
    <location>
        <begin position="21"/>
        <end position="68"/>
    </location>
</feature>